<dbReference type="PANTHER" id="PTHR31415">
    <property type="entry name" value="OS05G0367900 PROTEIN"/>
    <property type="match status" value="1"/>
</dbReference>
<protein>
    <recommendedName>
        <fullName evidence="6">Late embryogenesis abundant protein LEA-2 subgroup domain-containing protein</fullName>
    </recommendedName>
</protein>
<proteinExistence type="predicted"/>
<feature type="transmembrane region" description="Helical" evidence="3">
    <location>
        <begin position="112"/>
        <end position="134"/>
    </location>
</feature>
<keyword evidence="5" id="KW-1185">Reference proteome</keyword>
<dbReference type="AlphaFoldDB" id="A0A8I6YI10"/>
<evidence type="ECO:0008006" key="6">
    <source>
        <dbReference type="Google" id="ProtNLM"/>
    </source>
</evidence>
<reference evidence="5" key="1">
    <citation type="journal article" date="2012" name="Nature">
        <title>A physical, genetic and functional sequence assembly of the barley genome.</title>
        <authorList>
            <consortium name="The International Barley Genome Sequencing Consortium"/>
            <person name="Mayer K.F."/>
            <person name="Waugh R."/>
            <person name="Brown J.W."/>
            <person name="Schulman A."/>
            <person name="Langridge P."/>
            <person name="Platzer M."/>
            <person name="Fincher G.B."/>
            <person name="Muehlbauer G.J."/>
            <person name="Sato K."/>
            <person name="Close T.J."/>
            <person name="Wise R.P."/>
            <person name="Stein N."/>
        </authorList>
    </citation>
    <scope>NUCLEOTIDE SEQUENCE [LARGE SCALE GENOMIC DNA]</scope>
    <source>
        <strain evidence="5">cv. Morex</strain>
    </source>
</reference>
<keyword evidence="3" id="KW-0812">Transmembrane</keyword>
<accession>A0A8I6YI10</accession>
<sequence>MEVIVKINPKPTEYGLSLFEKRCAAWASTRGLCYADPVSSPVPSLQRYSVRQHQSTIPFLTTVILCAPLLTSHGNLRGMTDGGASEICHECVEACWVACCCAFFLDAIGGKALIRIACALVAFAVLAAGITLLARHRMYRPPVGVTVEDAALARLALADRNATATALAYDVSLAVAMHNHHWLRRAEHTAPLDAELLFAGERFARVGLVGAGAVVRAGNMEVYHAVAAAERAAVALGSAGVAEFVRESTAGVFQLELKVVGQVRYPPGRHLHRLDAICPLELALSTATFRKVKCAVFSS</sequence>
<keyword evidence="2 3" id="KW-0472">Membrane</keyword>
<dbReference type="Gramene" id="HORVU.MOREX.r3.7HG0641140.1">
    <property type="protein sequence ID" value="HORVU.MOREX.r3.7HG0641140.1.CDS1"/>
    <property type="gene ID" value="HORVU.MOREX.r3.7HG0641140"/>
</dbReference>
<comment type="subcellular location">
    <subcellularLocation>
        <location evidence="1">Membrane</location>
    </subcellularLocation>
</comment>
<dbReference type="EnsemblPlants" id="HORVU.MOREX.r3.7HG0641140.1">
    <property type="protein sequence ID" value="HORVU.MOREX.r3.7HG0641140.1.CDS1"/>
    <property type="gene ID" value="HORVU.MOREX.r3.7HG0641140"/>
</dbReference>
<name>A0A8I6YI10_HORVV</name>
<dbReference type="Proteomes" id="UP000011116">
    <property type="component" value="Chromosome 7H"/>
</dbReference>
<dbReference type="GO" id="GO:0098542">
    <property type="term" value="P:defense response to other organism"/>
    <property type="evidence" value="ECO:0007669"/>
    <property type="project" value="InterPro"/>
</dbReference>
<evidence type="ECO:0000256" key="2">
    <source>
        <dbReference type="ARBA" id="ARBA00023136"/>
    </source>
</evidence>
<organism evidence="4 5">
    <name type="scientific">Hordeum vulgare subsp. vulgare</name>
    <name type="common">Domesticated barley</name>
    <dbReference type="NCBI Taxonomy" id="112509"/>
    <lineage>
        <taxon>Eukaryota</taxon>
        <taxon>Viridiplantae</taxon>
        <taxon>Streptophyta</taxon>
        <taxon>Embryophyta</taxon>
        <taxon>Tracheophyta</taxon>
        <taxon>Spermatophyta</taxon>
        <taxon>Magnoliopsida</taxon>
        <taxon>Liliopsida</taxon>
        <taxon>Poales</taxon>
        <taxon>Poaceae</taxon>
        <taxon>BOP clade</taxon>
        <taxon>Pooideae</taxon>
        <taxon>Triticodae</taxon>
        <taxon>Triticeae</taxon>
        <taxon>Hordeinae</taxon>
        <taxon>Hordeum</taxon>
    </lineage>
</organism>
<keyword evidence="3" id="KW-1133">Transmembrane helix</keyword>
<evidence type="ECO:0000313" key="4">
    <source>
        <dbReference type="EnsemblPlants" id="HORVU.MOREX.r3.7HG0641140.1.CDS1"/>
    </source>
</evidence>
<evidence type="ECO:0000313" key="5">
    <source>
        <dbReference type="Proteomes" id="UP000011116"/>
    </source>
</evidence>
<dbReference type="PANTHER" id="PTHR31415:SF151">
    <property type="entry name" value="LATE EMBRYOGENESIS ABUNDANT PROTEIN LEA-2 SUBGROUP DOMAIN-CONTAINING PROTEIN"/>
    <property type="match status" value="1"/>
</dbReference>
<reference evidence="4" key="2">
    <citation type="submission" date="2020-10" db="EMBL/GenBank/DDBJ databases">
        <authorList>
            <person name="Scholz U."/>
            <person name="Mascher M."/>
            <person name="Fiebig A."/>
        </authorList>
    </citation>
    <scope>NUCLEOTIDE SEQUENCE [LARGE SCALE GENOMIC DNA]</scope>
    <source>
        <strain evidence="4">cv. Morex</strain>
    </source>
</reference>
<evidence type="ECO:0000256" key="1">
    <source>
        <dbReference type="ARBA" id="ARBA00004370"/>
    </source>
</evidence>
<dbReference type="InterPro" id="IPR044839">
    <property type="entry name" value="NDR1-like"/>
</dbReference>
<reference evidence="4" key="3">
    <citation type="submission" date="2022-01" db="UniProtKB">
        <authorList>
            <consortium name="EnsemblPlants"/>
        </authorList>
    </citation>
    <scope>IDENTIFICATION</scope>
    <source>
        <strain evidence="4">subsp. vulgare</strain>
    </source>
</reference>
<evidence type="ECO:0000256" key="3">
    <source>
        <dbReference type="SAM" id="Phobius"/>
    </source>
</evidence>
<dbReference type="GO" id="GO:0016020">
    <property type="term" value="C:membrane"/>
    <property type="evidence" value="ECO:0007669"/>
    <property type="project" value="UniProtKB-SubCell"/>
</dbReference>